<gene>
    <name evidence="1" type="ORF">L1987_56192</name>
</gene>
<reference evidence="2" key="1">
    <citation type="journal article" date="2022" name="Mol. Ecol. Resour.">
        <title>The genomes of chicory, endive, great burdock and yacon provide insights into Asteraceae palaeo-polyploidization history and plant inulin production.</title>
        <authorList>
            <person name="Fan W."/>
            <person name="Wang S."/>
            <person name="Wang H."/>
            <person name="Wang A."/>
            <person name="Jiang F."/>
            <person name="Liu H."/>
            <person name="Zhao H."/>
            <person name="Xu D."/>
            <person name="Zhang Y."/>
        </authorList>
    </citation>
    <scope>NUCLEOTIDE SEQUENCE [LARGE SCALE GENOMIC DNA]</scope>
    <source>
        <strain evidence="2">cv. Yunnan</strain>
    </source>
</reference>
<protein>
    <submittedName>
        <fullName evidence="1">Uncharacterized protein</fullName>
    </submittedName>
</protein>
<name>A0ACB9ED49_9ASTR</name>
<dbReference type="EMBL" id="CM042035">
    <property type="protein sequence ID" value="KAI3756372.1"/>
    <property type="molecule type" value="Genomic_DNA"/>
</dbReference>
<organism evidence="1 2">
    <name type="scientific">Smallanthus sonchifolius</name>
    <dbReference type="NCBI Taxonomy" id="185202"/>
    <lineage>
        <taxon>Eukaryota</taxon>
        <taxon>Viridiplantae</taxon>
        <taxon>Streptophyta</taxon>
        <taxon>Embryophyta</taxon>
        <taxon>Tracheophyta</taxon>
        <taxon>Spermatophyta</taxon>
        <taxon>Magnoliopsida</taxon>
        <taxon>eudicotyledons</taxon>
        <taxon>Gunneridae</taxon>
        <taxon>Pentapetalae</taxon>
        <taxon>asterids</taxon>
        <taxon>campanulids</taxon>
        <taxon>Asterales</taxon>
        <taxon>Asteraceae</taxon>
        <taxon>Asteroideae</taxon>
        <taxon>Heliantheae alliance</taxon>
        <taxon>Millerieae</taxon>
        <taxon>Smallanthus</taxon>
    </lineage>
</organism>
<proteinExistence type="predicted"/>
<sequence length="429" mass="47584">MTMNGHATKQTVLMFPWLGHGHISPFLELAKKLSNTNLFNIHLCSTPANLDSVNKTSRSECGLSSIRLVELHLPTLPELPPHLHTTNGLPLHLMPTLKQAFDMASPEFSKILKTVKPDLLIYDIIQPWAPVAAAALGVPAVVFITTSVTAANNTFHVEISEDNRKEIERVIKCYTNSTSFILVKSFKEIEGKYVDYLSDLTGKRIVPVGPLVVDPVDMKQNSVIEWLDTKATWSTVFVSFGSEYFLSSDDLEEIAHGLELSNMNFIWVLRFPKGEKEINVLEALPLGFLERVKNRGLLIEGWAPQTKILGHKNVGGFVSHCGWSSVMEAMKFGVPIIAMPMQFDQPINARLVVEVGVGLEVARDANGRLGRENVAEAVRRVMVSEIGEVVRKKTNRMSVALKVKGEEEIDVVVEELRQLCKSGASHLIS</sequence>
<keyword evidence="2" id="KW-1185">Reference proteome</keyword>
<reference evidence="1 2" key="2">
    <citation type="journal article" date="2022" name="Mol. Ecol. Resour.">
        <title>The genomes of chicory, endive, great burdock and yacon provide insights into Asteraceae paleo-polyploidization history and plant inulin production.</title>
        <authorList>
            <person name="Fan W."/>
            <person name="Wang S."/>
            <person name="Wang H."/>
            <person name="Wang A."/>
            <person name="Jiang F."/>
            <person name="Liu H."/>
            <person name="Zhao H."/>
            <person name="Xu D."/>
            <person name="Zhang Y."/>
        </authorList>
    </citation>
    <scope>NUCLEOTIDE SEQUENCE [LARGE SCALE GENOMIC DNA]</scope>
    <source>
        <strain evidence="2">cv. Yunnan</strain>
        <tissue evidence="1">Leaves</tissue>
    </source>
</reference>
<evidence type="ECO:0000313" key="2">
    <source>
        <dbReference type="Proteomes" id="UP001056120"/>
    </source>
</evidence>
<dbReference type="Proteomes" id="UP001056120">
    <property type="component" value="Linkage Group LG18"/>
</dbReference>
<comment type="caution">
    <text evidence="1">The sequence shown here is derived from an EMBL/GenBank/DDBJ whole genome shotgun (WGS) entry which is preliminary data.</text>
</comment>
<evidence type="ECO:0000313" key="1">
    <source>
        <dbReference type="EMBL" id="KAI3756372.1"/>
    </source>
</evidence>
<accession>A0ACB9ED49</accession>